<dbReference type="NCBIfam" id="TIGR02734">
    <property type="entry name" value="crtI_fam"/>
    <property type="match status" value="1"/>
</dbReference>
<proteinExistence type="inferred from homology"/>
<dbReference type="SUPFAM" id="SSF51905">
    <property type="entry name" value="FAD/NAD(P)-binding domain"/>
    <property type="match status" value="1"/>
</dbReference>
<evidence type="ECO:0000259" key="11">
    <source>
        <dbReference type="Pfam" id="PF01593"/>
    </source>
</evidence>
<evidence type="ECO:0000313" key="13">
    <source>
        <dbReference type="Proteomes" id="UP000664578"/>
    </source>
</evidence>
<evidence type="ECO:0000256" key="9">
    <source>
        <dbReference type="ARBA" id="ARBA00048532"/>
    </source>
</evidence>
<reference evidence="12" key="1">
    <citation type="submission" date="2020-12" db="EMBL/GenBank/DDBJ databases">
        <title>PHA producing bacteria isolated from mangrove.</title>
        <authorList>
            <person name="Zheng W."/>
            <person name="Yu S."/>
            <person name="Huang Y."/>
        </authorList>
    </citation>
    <scope>NUCLEOTIDE SEQUENCE</scope>
    <source>
        <strain evidence="12">GN22-4</strain>
    </source>
</reference>
<dbReference type="AlphaFoldDB" id="A0A8I1MGI1"/>
<dbReference type="Proteomes" id="UP000664578">
    <property type="component" value="Unassembled WGS sequence"/>
</dbReference>
<dbReference type="GO" id="GO:0016491">
    <property type="term" value="F:oxidoreductase activity"/>
    <property type="evidence" value="ECO:0007669"/>
    <property type="project" value="UniProtKB-KW"/>
</dbReference>
<organism evidence="12 13">
    <name type="scientific">Priestia flexa</name>
    <dbReference type="NCBI Taxonomy" id="86664"/>
    <lineage>
        <taxon>Bacteria</taxon>
        <taxon>Bacillati</taxon>
        <taxon>Bacillota</taxon>
        <taxon>Bacilli</taxon>
        <taxon>Bacillales</taxon>
        <taxon>Bacillaceae</taxon>
        <taxon>Priestia</taxon>
    </lineage>
</organism>
<evidence type="ECO:0000256" key="3">
    <source>
        <dbReference type="ARBA" id="ARBA00023002"/>
    </source>
</evidence>
<evidence type="ECO:0000256" key="8">
    <source>
        <dbReference type="ARBA" id="ARBA00042619"/>
    </source>
</evidence>
<keyword evidence="2 10" id="KW-0125">Carotenoid biosynthesis</keyword>
<dbReference type="InterPro" id="IPR036188">
    <property type="entry name" value="FAD/NAD-bd_sf"/>
</dbReference>
<dbReference type="Pfam" id="PF01593">
    <property type="entry name" value="Amino_oxidase"/>
    <property type="match status" value="1"/>
</dbReference>
<evidence type="ECO:0000256" key="10">
    <source>
        <dbReference type="RuleBase" id="RU362075"/>
    </source>
</evidence>
<dbReference type="PANTHER" id="PTHR43734:SF7">
    <property type="entry name" value="4,4'-DIAPONEUROSPORENE OXYGENASE"/>
    <property type="match status" value="1"/>
</dbReference>
<evidence type="ECO:0000256" key="4">
    <source>
        <dbReference type="ARBA" id="ARBA00037901"/>
    </source>
</evidence>
<dbReference type="InterPro" id="IPR002937">
    <property type="entry name" value="Amino_oxidase"/>
</dbReference>
<evidence type="ECO:0000256" key="1">
    <source>
        <dbReference type="ARBA" id="ARBA00001974"/>
    </source>
</evidence>
<dbReference type="Gene3D" id="3.50.50.60">
    <property type="entry name" value="FAD/NAD(P)-binding domain"/>
    <property type="match status" value="2"/>
</dbReference>
<dbReference type="EMBL" id="JAEMWV010000005">
    <property type="protein sequence ID" value="MBN8252309.1"/>
    <property type="molecule type" value="Genomic_DNA"/>
</dbReference>
<comment type="pathway">
    <text evidence="4">Carotenoid biosynthesis; staphyloxanthin biosynthesis; staphyloxanthin from farnesyl diphosphate: step 3/5.</text>
</comment>
<gene>
    <name evidence="12" type="primary">crtI</name>
    <name evidence="12" type="ORF">JF537_12090</name>
</gene>
<keyword evidence="3 10" id="KW-0560">Oxidoreductase</keyword>
<dbReference type="InterPro" id="IPR014105">
    <property type="entry name" value="Carotenoid/retinoid_OxRdtase"/>
</dbReference>
<evidence type="ECO:0000256" key="5">
    <source>
        <dbReference type="ARBA" id="ARBA00038194"/>
    </source>
</evidence>
<protein>
    <recommendedName>
        <fullName evidence="6">4,4'-diaponeurosporene oxygenase</fullName>
    </recommendedName>
    <alternativeName>
        <fullName evidence="7">4,4'-diaponeurosporene oxidase</fullName>
    </alternativeName>
    <alternativeName>
        <fullName evidence="8">Carotenoid oxidase</fullName>
    </alternativeName>
</protein>
<comment type="similarity">
    <text evidence="5">Belongs to the carotenoid/retinoid oxidoreductase family. CrtP subfamily.</text>
</comment>
<accession>A0A8I1MGI1</accession>
<comment type="cofactor">
    <cofactor evidence="1">
        <name>FAD</name>
        <dbReference type="ChEBI" id="CHEBI:57692"/>
    </cofactor>
</comment>
<dbReference type="GO" id="GO:0016117">
    <property type="term" value="P:carotenoid biosynthetic process"/>
    <property type="evidence" value="ECO:0007669"/>
    <property type="project" value="UniProtKB-KW"/>
</dbReference>
<dbReference type="RefSeq" id="WP_206782707.1">
    <property type="nucleotide sequence ID" value="NZ_CP060274.1"/>
</dbReference>
<feature type="domain" description="Amine oxidase" evidence="11">
    <location>
        <begin position="11"/>
        <end position="479"/>
    </location>
</feature>
<comment type="caution">
    <text evidence="12">The sequence shown here is derived from an EMBL/GenBank/DDBJ whole genome shotgun (WGS) entry which is preliminary data.</text>
</comment>
<name>A0A8I1MGI1_9BACI</name>
<comment type="catalytic activity">
    <reaction evidence="9">
        <text>all-trans-4,4'-diaponeurosporene + 2 AH2 + 2 O2 = 4,4'-diaponeurosporenal + 2 A + 3 H2O</text>
        <dbReference type="Rhea" id="RHEA:56104"/>
        <dbReference type="ChEBI" id="CHEBI:13193"/>
        <dbReference type="ChEBI" id="CHEBI:15377"/>
        <dbReference type="ChEBI" id="CHEBI:15379"/>
        <dbReference type="ChEBI" id="CHEBI:17499"/>
        <dbReference type="ChEBI" id="CHEBI:62743"/>
        <dbReference type="ChEBI" id="CHEBI:79065"/>
    </reaction>
</comment>
<evidence type="ECO:0000313" key="12">
    <source>
        <dbReference type="EMBL" id="MBN8252309.1"/>
    </source>
</evidence>
<dbReference type="PANTHER" id="PTHR43734">
    <property type="entry name" value="PHYTOENE DESATURASE"/>
    <property type="match status" value="1"/>
</dbReference>
<evidence type="ECO:0000256" key="2">
    <source>
        <dbReference type="ARBA" id="ARBA00022746"/>
    </source>
</evidence>
<sequence>MKKIIIVGAGLGGLAAGVLLQVRGFDVTIVEKNGHVGGKMMPMNLGEYSFDFGPNTITMPHVFQQVFKEAGENPDDYMRLIKLNNHTKNWFNDGSTFMMTTNRDEMIHQLEQLDPNGAKNYEHYLASVKKLYTIAQDQFFYRTFSSWKDYMNPSLFTSLLKVKPFETIDSFHRRFFENEKVINAFNRYATYIGSSPYVSPATFSLIGHLEMNEGVYYVQGGNSRIAEGFAKVFQKAGGTLVLNEQVEKVQVKNKKAVGIKLESGEKLPADSIIVNGDLLQAYPFLVDEADRPHFTNKMVSKFEPSISAYVILAGTKNRNDSLIHHQVYFAEDYKREFYELFEKKQLPADPTIYICNSSYTDRSVAPGDNLFILVNAPAGMSNDNGYEQVIYEKLKRFDIDITSTLSCQKIITPSWIEKQFGAYKGALYGISANRKMDSFLRPSNVSKDVRGLYFVGGTTHPGGGSPMVTISGINVANLIST</sequence>
<evidence type="ECO:0000256" key="6">
    <source>
        <dbReference type="ARBA" id="ARBA00039159"/>
    </source>
</evidence>
<evidence type="ECO:0000256" key="7">
    <source>
        <dbReference type="ARBA" id="ARBA00041900"/>
    </source>
</evidence>